<dbReference type="Pfam" id="PF24967">
    <property type="entry name" value="NTS_TR130"/>
    <property type="match status" value="1"/>
</dbReference>
<dbReference type="OrthoDB" id="10256906at2759"/>
<dbReference type="AlphaFoldDB" id="A0A316VF24"/>
<dbReference type="GO" id="GO:1990071">
    <property type="term" value="C:TRAPPII protein complex"/>
    <property type="evidence" value="ECO:0007669"/>
    <property type="project" value="InterPro"/>
</dbReference>
<dbReference type="Proteomes" id="UP000245771">
    <property type="component" value="Unassembled WGS sequence"/>
</dbReference>
<dbReference type="InterPro" id="IPR056913">
    <property type="entry name" value="TRAPPC10/Trs130_N"/>
</dbReference>
<dbReference type="PANTHER" id="PTHR13251">
    <property type="entry name" value="EPILEPSY HOLOPROSENCEPHALY CANDIDATE 1/TMEM1"/>
    <property type="match status" value="1"/>
</dbReference>
<protein>
    <recommendedName>
        <fullName evidence="7">Trafficking protein particle complex subunit 11 domain-containing protein</fullName>
    </recommendedName>
</protein>
<dbReference type="GO" id="GO:0034498">
    <property type="term" value="P:early endosome to Golgi transport"/>
    <property type="evidence" value="ECO:0007669"/>
    <property type="project" value="TreeGrafter"/>
</dbReference>
<evidence type="ECO:0000259" key="4">
    <source>
        <dbReference type="Pfam" id="PF24967"/>
    </source>
</evidence>
<dbReference type="Pfam" id="PF23036">
    <property type="entry name" value="TRAPPC10_1st"/>
    <property type="match status" value="2"/>
</dbReference>
<feature type="region of interest" description="Disordered" evidence="1">
    <location>
        <begin position="569"/>
        <end position="595"/>
    </location>
</feature>
<feature type="domain" description="TRAPPC10/Trs130 N-terminal" evidence="2">
    <location>
        <begin position="18"/>
        <end position="144"/>
    </location>
</feature>
<evidence type="ECO:0000259" key="3">
    <source>
        <dbReference type="Pfam" id="PF23274"/>
    </source>
</evidence>
<proteinExistence type="predicted"/>
<gene>
    <name evidence="5" type="ORF">FA14DRAFT_120403</name>
</gene>
<dbReference type="InterPro" id="IPR045126">
    <property type="entry name" value="TRAPPC10/Trs130"/>
</dbReference>
<feature type="non-terminal residue" evidence="5">
    <location>
        <position position="1254"/>
    </location>
</feature>
<feature type="compositionally biased region" description="Polar residues" evidence="1">
    <location>
        <begin position="582"/>
        <end position="595"/>
    </location>
</feature>
<feature type="domain" description="TRAPPC10/Trs130 N-terminal" evidence="2">
    <location>
        <begin position="275"/>
        <end position="472"/>
    </location>
</feature>
<reference evidence="5 6" key="1">
    <citation type="journal article" date="2018" name="Mol. Biol. Evol.">
        <title>Broad Genomic Sampling Reveals a Smut Pathogenic Ancestry of the Fungal Clade Ustilaginomycotina.</title>
        <authorList>
            <person name="Kijpornyongpan T."/>
            <person name="Mondo S.J."/>
            <person name="Barry K."/>
            <person name="Sandor L."/>
            <person name="Lee J."/>
            <person name="Lipzen A."/>
            <person name="Pangilinan J."/>
            <person name="LaButti K."/>
            <person name="Hainaut M."/>
            <person name="Henrissat B."/>
            <person name="Grigoriev I.V."/>
            <person name="Spatafora J.W."/>
            <person name="Aime M.C."/>
        </authorList>
    </citation>
    <scope>NUCLEOTIDE SEQUENCE [LARGE SCALE GENOMIC DNA]</scope>
    <source>
        <strain evidence="5 6">MCA 3882</strain>
    </source>
</reference>
<organism evidence="5 6">
    <name type="scientific">Meira miltonrushii</name>
    <dbReference type="NCBI Taxonomy" id="1280837"/>
    <lineage>
        <taxon>Eukaryota</taxon>
        <taxon>Fungi</taxon>
        <taxon>Dikarya</taxon>
        <taxon>Basidiomycota</taxon>
        <taxon>Ustilaginomycotina</taxon>
        <taxon>Exobasidiomycetes</taxon>
        <taxon>Exobasidiales</taxon>
        <taxon>Brachybasidiaceae</taxon>
        <taxon>Meira</taxon>
    </lineage>
</organism>
<sequence length="1254" mass="139281">MSKTPADLRQNTSSSNGITITYAGPEALIESGPFGTLLNTFSSQLPLRNLHWKSSTWSPAPQQNTSYSANASIRTIQTLPARLKPFSDTVLLTKLKPETRHLVQKSLLERPFCHLYFLIDGDNDAYRTHIRNDIRTWLNTIQSTPTLSAATITARSVQQQSADPVSKAAAGAGTSTPRAGTPPIRPDTPNRNSQSDDIQTPTNTSSSKEKGVPPSPEYLIVVISPPDGSALAPSSLSLSRSASPLPSGPSTPNESSDKPAPAKTGLGRFYSSSSNSNSNTTTIKGSVIDKVRADFNTSRKERVVHLTRLPNLAQSSSSLRNHFDPTIFADLLTRIKDSVTNTFDAVVGFQDEAVRSEFSKKDVPGWNYNKWMAGMECLASTFEAAGLFGEALSQYEEIHSVFLQSLTEGKLPFFTSVGGTTAGDDSAPLLDIDKKDYRDLILRNEISLFDFRCYLFAKRAALLGKTGRISQVMSETPFFLQSVAKMMQDETLPAHFIESWTFSSSIDVVEQCQAWLIERGDILTERIADSQLSASFHGAKAELLDLARKQLDRIGISVGHLPNAAPFSLSLPKQSDKAKGDLTQSSNKDGASTSMEKITRQEIVDALASKEVFDLRYTTLTERALAGWISSGRKRNVLRLRSALANLHFFRGRYKEALDGFTSLTEPYADGKWKQIETIQLARILECYERLGKPYDKTWTSIVIAILRMQHEWTTDESETQMDPSTKWLDESYLYKMLRSKTSANEDELPISKFEPLQIKIQGDAKRIEGTSRGDGLIIEAVIESKAKHTIDVDDIRVCITSGENGDLWFTSGPTSIQAGDHIHQLHCMTNGVSGKYILDVSQIRLGKLIFQYVHRQDVNFRSSDNLFRSQSAFITVPEDSDALDVTLDWAPHVFLDRSRTGVLTIYTGRNEVAELDVRVKLTSSDVETRGLAESIFHPPSKSKAKMTASDEKLKLTDLSAQSINVLLIPFHEINGLADGMLLVSIEIQFWAKGTTVEPETARLVQREVKLPLGLPLGVNVQDFFRHDRLLSKFLISAGASGPLVLGDVALWSEVPPGKAAFTIETPQQENGCTVTLSEPASFVFAIRKNDGMKRDNTPLRLTLVYRTAQEEAFFYLSQALEQIAKADKFITDSFKKCFTRALWKIAEADLEKSHLRLRSPNKTAWSKICKRWCGVRSSDDLKRLMDIVEKIYNAEFEIAEMQAGRKPWRKLSLPVDVPIMTMVNAVTFNLHDKDVRVGVPVEVSIDIATTFAW</sequence>
<evidence type="ECO:0000259" key="2">
    <source>
        <dbReference type="Pfam" id="PF23036"/>
    </source>
</evidence>
<dbReference type="InParanoid" id="A0A316VF24"/>
<feature type="compositionally biased region" description="Polar residues" evidence="1">
    <location>
        <begin position="189"/>
        <end position="206"/>
    </location>
</feature>
<feature type="domain" description="Trs130 NTS" evidence="4">
    <location>
        <begin position="596"/>
        <end position="687"/>
    </location>
</feature>
<keyword evidence="6" id="KW-1185">Reference proteome</keyword>
<feature type="compositionally biased region" description="Low complexity" evidence="1">
    <location>
        <begin position="224"/>
        <end position="250"/>
    </location>
</feature>
<dbReference type="PANTHER" id="PTHR13251:SF3">
    <property type="entry name" value="TRAFFICKING PROTEIN PARTICLE COMPLEX SUBUNIT 10"/>
    <property type="match status" value="1"/>
</dbReference>
<dbReference type="GO" id="GO:0006891">
    <property type="term" value="P:intra-Golgi vesicle-mediated transport"/>
    <property type="evidence" value="ECO:0007669"/>
    <property type="project" value="TreeGrafter"/>
</dbReference>
<dbReference type="GO" id="GO:0005829">
    <property type="term" value="C:cytosol"/>
    <property type="evidence" value="ECO:0007669"/>
    <property type="project" value="GOC"/>
</dbReference>
<dbReference type="EMBL" id="KZ819603">
    <property type="protein sequence ID" value="PWN36229.1"/>
    <property type="molecule type" value="Genomic_DNA"/>
</dbReference>
<evidence type="ECO:0000313" key="5">
    <source>
        <dbReference type="EMBL" id="PWN36229.1"/>
    </source>
</evidence>
<dbReference type="GeneID" id="37018185"/>
<feature type="region of interest" description="Disordered" evidence="1">
    <location>
        <begin position="158"/>
        <end position="282"/>
    </location>
</feature>
<accession>A0A316VF24</accession>
<feature type="domain" description="DUF7077" evidence="3">
    <location>
        <begin position="882"/>
        <end position="972"/>
    </location>
</feature>
<dbReference type="InterPro" id="IPR056916">
    <property type="entry name" value="NTS_TR130"/>
</dbReference>
<dbReference type="STRING" id="1280837.A0A316VF24"/>
<dbReference type="InterPro" id="IPR055505">
    <property type="entry name" value="DUF7077"/>
</dbReference>
<evidence type="ECO:0000313" key="6">
    <source>
        <dbReference type="Proteomes" id="UP000245771"/>
    </source>
</evidence>
<evidence type="ECO:0008006" key="7">
    <source>
        <dbReference type="Google" id="ProtNLM"/>
    </source>
</evidence>
<name>A0A316VF24_9BASI</name>
<evidence type="ECO:0000256" key="1">
    <source>
        <dbReference type="SAM" id="MobiDB-lite"/>
    </source>
</evidence>
<dbReference type="Pfam" id="PF23274">
    <property type="entry name" value="DUF7077"/>
    <property type="match status" value="1"/>
</dbReference>
<dbReference type="RefSeq" id="XP_025356531.1">
    <property type="nucleotide sequence ID" value="XM_025496404.1"/>
</dbReference>
<feature type="compositionally biased region" description="Low complexity" evidence="1">
    <location>
        <begin position="271"/>
        <end position="282"/>
    </location>
</feature>